<keyword evidence="6" id="KW-0472">Membrane</keyword>
<gene>
    <name evidence="7" type="ORF">UABAM_04068</name>
</gene>
<evidence type="ECO:0008006" key="9">
    <source>
        <dbReference type="Google" id="ProtNLM"/>
    </source>
</evidence>
<evidence type="ECO:0000313" key="8">
    <source>
        <dbReference type="Proteomes" id="UP000326354"/>
    </source>
</evidence>
<evidence type="ECO:0000256" key="3">
    <source>
        <dbReference type="ARBA" id="ARBA00023054"/>
    </source>
</evidence>
<evidence type="ECO:0000256" key="4">
    <source>
        <dbReference type="ARBA" id="ARBA00023172"/>
    </source>
</evidence>
<evidence type="ECO:0000256" key="1">
    <source>
        <dbReference type="ARBA" id="ARBA00003416"/>
    </source>
</evidence>
<dbReference type="RefSeq" id="WP_151969783.1">
    <property type="nucleotide sequence ID" value="NZ_AP019860.1"/>
</dbReference>
<dbReference type="AlphaFoldDB" id="A0A5S9IPG9"/>
<name>A0A5S9IPG9_UABAM</name>
<evidence type="ECO:0000313" key="7">
    <source>
        <dbReference type="EMBL" id="BBM85693.1"/>
    </source>
</evidence>
<keyword evidence="3 5" id="KW-0175">Coiled coil</keyword>
<organism evidence="7 8">
    <name type="scientific">Uabimicrobium amorphum</name>
    <dbReference type="NCBI Taxonomy" id="2596890"/>
    <lineage>
        <taxon>Bacteria</taxon>
        <taxon>Pseudomonadati</taxon>
        <taxon>Planctomycetota</taxon>
        <taxon>Candidatus Uabimicrobiia</taxon>
        <taxon>Candidatus Uabimicrobiales</taxon>
        <taxon>Candidatus Uabimicrobiaceae</taxon>
        <taxon>Candidatus Uabimicrobium</taxon>
    </lineage>
</organism>
<dbReference type="Pfam" id="PF02646">
    <property type="entry name" value="RmuC"/>
    <property type="match status" value="1"/>
</dbReference>
<proteinExistence type="inferred from homology"/>
<dbReference type="GO" id="GO:0006310">
    <property type="term" value="P:DNA recombination"/>
    <property type="evidence" value="ECO:0007669"/>
    <property type="project" value="UniProtKB-KW"/>
</dbReference>
<dbReference type="OrthoDB" id="370725at2"/>
<dbReference type="Proteomes" id="UP000326354">
    <property type="component" value="Chromosome"/>
</dbReference>
<sequence>MSFAKVYIINYQKILSFIYMFPWSTVVVIFSSGIIFSGLVYNRHLKKIQKKHTSTLHREKIAFLEKKQHQKKQVHSLQQENEKLIVDLLKTRNALKEMEQKKYKLEGYEEQTQRLETELQQKSIEISRLQDTNATLQTQCSMLRIKVEQIQKNSEEKLQWLQGMQKQLGHTFRSLAAESLQNNNKTFMHLAQTTMEKFHNHAQMDLSSRQQAISHLIDPLYSSLQKVDERILQMEKDRDSVYVGLTEQIKNLAATHNQLHDETSNLIRALRTPTVRGRWGEIQLKRVVEIAGMIEYCDFVQQQSVMFEESNLRPDMIIRLPNDKKVIVDSKAPLLAYLEAIEMPDNEQRIAKLKLHAKHVRNHISQLSSKAYWEQFKHTPEFVVLFIPGENFFSAALEQDRQLIEYAAQQNVVLATPTSLITLLRTISYGWRQEKITQHTQQISELGKTLYERLQIFVSYLHEMRKGLERSIDSYNKAVGSFENRVLVSARKFKDLGTNNEDIAVLTAIDKYPRKPNDDTT</sequence>
<evidence type="ECO:0000256" key="6">
    <source>
        <dbReference type="SAM" id="Phobius"/>
    </source>
</evidence>
<keyword evidence="6" id="KW-0812">Transmembrane</keyword>
<evidence type="ECO:0000256" key="5">
    <source>
        <dbReference type="SAM" id="Coils"/>
    </source>
</evidence>
<dbReference type="PANTHER" id="PTHR30563:SF0">
    <property type="entry name" value="DNA RECOMBINATION PROTEIN RMUC"/>
    <property type="match status" value="1"/>
</dbReference>
<dbReference type="PANTHER" id="PTHR30563">
    <property type="entry name" value="DNA RECOMBINATION PROTEIN RMUC"/>
    <property type="match status" value="1"/>
</dbReference>
<dbReference type="EMBL" id="AP019860">
    <property type="protein sequence ID" value="BBM85693.1"/>
    <property type="molecule type" value="Genomic_DNA"/>
</dbReference>
<comment type="similarity">
    <text evidence="2">Belongs to the RmuC family.</text>
</comment>
<keyword evidence="4" id="KW-0233">DNA recombination</keyword>
<dbReference type="KEGG" id="uam:UABAM_04068"/>
<keyword evidence="6" id="KW-1133">Transmembrane helix</keyword>
<protein>
    <recommendedName>
        <fullName evidence="9">DNA recombination protein RmuC homolog</fullName>
    </recommendedName>
</protein>
<evidence type="ECO:0000256" key="2">
    <source>
        <dbReference type="ARBA" id="ARBA00009840"/>
    </source>
</evidence>
<accession>A0A5S9IPG9</accession>
<keyword evidence="8" id="KW-1185">Reference proteome</keyword>
<feature type="coiled-coil region" evidence="5">
    <location>
        <begin position="67"/>
        <end position="153"/>
    </location>
</feature>
<reference evidence="7 8" key="1">
    <citation type="submission" date="2019-08" db="EMBL/GenBank/DDBJ databases">
        <title>Complete genome sequence of Candidatus Uab amorphum.</title>
        <authorList>
            <person name="Shiratori T."/>
            <person name="Suzuki S."/>
            <person name="Kakizawa Y."/>
            <person name="Ishida K."/>
        </authorList>
    </citation>
    <scope>NUCLEOTIDE SEQUENCE [LARGE SCALE GENOMIC DNA]</scope>
    <source>
        <strain evidence="7 8">SRT547</strain>
    </source>
</reference>
<feature type="transmembrane region" description="Helical" evidence="6">
    <location>
        <begin position="20"/>
        <end position="41"/>
    </location>
</feature>
<dbReference type="InterPro" id="IPR003798">
    <property type="entry name" value="DNA_recombination_RmuC"/>
</dbReference>
<comment type="function">
    <text evidence="1">Involved in DNA recombination.</text>
</comment>